<evidence type="ECO:0000256" key="2">
    <source>
        <dbReference type="SAM" id="Phobius"/>
    </source>
</evidence>
<protein>
    <recommendedName>
        <fullName evidence="1">Cell division protein FtsX</fullName>
    </recommendedName>
</protein>
<feature type="transmembrane region" description="Helical" evidence="2">
    <location>
        <begin position="35"/>
        <end position="60"/>
    </location>
</feature>
<evidence type="ECO:0000256" key="1">
    <source>
        <dbReference type="PIRNR" id="PIRNR003097"/>
    </source>
</evidence>
<feature type="domain" description="FtsX extracellular" evidence="3">
    <location>
        <begin position="72"/>
        <end position="162"/>
    </location>
</feature>
<dbReference type="GO" id="GO:0051301">
    <property type="term" value="P:cell division"/>
    <property type="evidence" value="ECO:0007669"/>
    <property type="project" value="UniProtKB-KW"/>
</dbReference>
<dbReference type="InterPro" id="IPR040690">
    <property type="entry name" value="FtsX_ECD"/>
</dbReference>
<dbReference type="PIRSF" id="PIRSF003097">
    <property type="entry name" value="FtsX"/>
    <property type="match status" value="1"/>
</dbReference>
<accession>A0A1M6YPN3</accession>
<dbReference type="PANTHER" id="PTHR47755">
    <property type="entry name" value="CELL DIVISION PROTEIN FTSX"/>
    <property type="match status" value="1"/>
</dbReference>
<proteinExistence type="inferred from homology"/>
<gene>
    <name evidence="4" type="ORF">SAMN05720469_1464</name>
</gene>
<organism evidence="4 5">
    <name type="scientific">Fibrobacter intestinalis</name>
    <dbReference type="NCBI Taxonomy" id="28122"/>
    <lineage>
        <taxon>Bacteria</taxon>
        <taxon>Pseudomonadati</taxon>
        <taxon>Fibrobacterota</taxon>
        <taxon>Fibrobacteria</taxon>
        <taxon>Fibrobacterales</taxon>
        <taxon>Fibrobacteraceae</taxon>
        <taxon>Fibrobacter</taxon>
    </lineage>
</organism>
<keyword evidence="1 4" id="KW-0132">Cell division</keyword>
<keyword evidence="2" id="KW-1133">Transmembrane helix</keyword>
<keyword evidence="1" id="KW-1003">Cell membrane</keyword>
<evidence type="ECO:0000313" key="4">
    <source>
        <dbReference type="EMBL" id="SHL20055.1"/>
    </source>
</evidence>
<comment type="similarity">
    <text evidence="1">Belongs to the ABC-4 integral membrane protein family. FtsX subfamily.</text>
</comment>
<dbReference type="Proteomes" id="UP000184275">
    <property type="component" value="Unassembled WGS sequence"/>
</dbReference>
<feature type="transmembrane region" description="Helical" evidence="2">
    <location>
        <begin position="266"/>
        <end position="293"/>
    </location>
</feature>
<keyword evidence="1" id="KW-0131">Cell cycle</keyword>
<dbReference type="EMBL" id="FRAW01000046">
    <property type="protein sequence ID" value="SHL20055.1"/>
    <property type="molecule type" value="Genomic_DNA"/>
</dbReference>
<dbReference type="AlphaFoldDB" id="A0A1M6YPN3"/>
<keyword evidence="5" id="KW-1185">Reference proteome</keyword>
<dbReference type="Pfam" id="PF18075">
    <property type="entry name" value="FtsX_ECD"/>
    <property type="match status" value="1"/>
</dbReference>
<name>A0A1M6YPN3_9BACT</name>
<keyword evidence="2" id="KW-0812">Transmembrane</keyword>
<sequence>MVYNPFQKTIFSLVFSLMRYLIFEAFRGWKEHRTVVFPSLVTIFLCAVLLGLSGAFLMGAHRLSQVENRLYRIEAFLKDPVSEDSAMSLRRQLLMVKQFESVDYKSPDAAMEDFKTRFSGDMLDLVTANPLPASFIFTLSPRYQEPVILHELVNQLKKNPAFDAVESPTAFVDRIAEWKFPLIFWPIATTVLILVTLFLIIGNAVRLSLFSRKLLVENIKYAGGSSFFIEFPFLLEGVMQGVFASGAAALLLLFAEKSLCRELPVLAYYLSGFGYLLLLVVVAVTLVSVYSSYRSVREFLRRDAFEK</sequence>
<dbReference type="Gene3D" id="3.30.70.3040">
    <property type="match status" value="1"/>
</dbReference>
<evidence type="ECO:0000313" key="5">
    <source>
        <dbReference type="Proteomes" id="UP000184275"/>
    </source>
</evidence>
<dbReference type="InterPro" id="IPR004513">
    <property type="entry name" value="FtsX"/>
</dbReference>
<reference evidence="5" key="1">
    <citation type="submission" date="2016-11" db="EMBL/GenBank/DDBJ databases">
        <authorList>
            <person name="Varghese N."/>
            <person name="Submissions S."/>
        </authorList>
    </citation>
    <scope>NUCLEOTIDE SEQUENCE [LARGE SCALE GENOMIC DNA]</scope>
    <source>
        <strain evidence="5">UWOS</strain>
    </source>
</reference>
<dbReference type="PANTHER" id="PTHR47755:SF1">
    <property type="entry name" value="CELL DIVISION PROTEIN FTSX"/>
    <property type="match status" value="1"/>
</dbReference>
<keyword evidence="1 2" id="KW-0472">Membrane</keyword>
<feature type="transmembrane region" description="Helical" evidence="2">
    <location>
        <begin position="183"/>
        <end position="205"/>
    </location>
</feature>
<dbReference type="GO" id="GO:0016020">
    <property type="term" value="C:membrane"/>
    <property type="evidence" value="ECO:0007669"/>
    <property type="project" value="InterPro"/>
</dbReference>
<feature type="transmembrane region" description="Helical" evidence="2">
    <location>
        <begin position="226"/>
        <end position="254"/>
    </location>
</feature>
<evidence type="ECO:0000259" key="3">
    <source>
        <dbReference type="Pfam" id="PF18075"/>
    </source>
</evidence>